<keyword evidence="4" id="KW-1185">Reference proteome</keyword>
<dbReference type="Proteomes" id="UP001177023">
    <property type="component" value="Unassembled WGS sequence"/>
</dbReference>
<evidence type="ECO:0000256" key="1">
    <source>
        <dbReference type="SAM" id="MobiDB-lite"/>
    </source>
</evidence>
<comment type="caution">
    <text evidence="3">The sequence shown here is derived from an EMBL/GenBank/DDBJ whole genome shotgun (WGS) entry which is preliminary data.</text>
</comment>
<evidence type="ECO:0000313" key="4">
    <source>
        <dbReference type="Proteomes" id="UP001177023"/>
    </source>
</evidence>
<evidence type="ECO:0000313" key="3">
    <source>
        <dbReference type="EMBL" id="CAJ0580509.1"/>
    </source>
</evidence>
<gene>
    <name evidence="3" type="ORF">MSPICULIGERA_LOCUS18707</name>
</gene>
<dbReference type="AlphaFoldDB" id="A0AA36D637"/>
<keyword evidence="2" id="KW-0812">Transmembrane</keyword>
<reference evidence="3" key="1">
    <citation type="submission" date="2023-06" db="EMBL/GenBank/DDBJ databases">
        <authorList>
            <person name="Delattre M."/>
        </authorList>
    </citation>
    <scope>NUCLEOTIDE SEQUENCE</scope>
    <source>
        <strain evidence="3">AF72</strain>
    </source>
</reference>
<protein>
    <submittedName>
        <fullName evidence="3">Uncharacterized protein</fullName>
    </submittedName>
</protein>
<name>A0AA36D637_9BILA</name>
<organism evidence="3 4">
    <name type="scientific">Mesorhabditis spiculigera</name>
    <dbReference type="NCBI Taxonomy" id="96644"/>
    <lineage>
        <taxon>Eukaryota</taxon>
        <taxon>Metazoa</taxon>
        <taxon>Ecdysozoa</taxon>
        <taxon>Nematoda</taxon>
        <taxon>Chromadorea</taxon>
        <taxon>Rhabditida</taxon>
        <taxon>Rhabditina</taxon>
        <taxon>Rhabditomorpha</taxon>
        <taxon>Rhabditoidea</taxon>
        <taxon>Rhabditidae</taxon>
        <taxon>Mesorhabditinae</taxon>
        <taxon>Mesorhabditis</taxon>
    </lineage>
</organism>
<feature type="non-terminal residue" evidence="3">
    <location>
        <position position="114"/>
    </location>
</feature>
<accession>A0AA36D637</accession>
<dbReference type="EMBL" id="CATQJA010002659">
    <property type="protein sequence ID" value="CAJ0580509.1"/>
    <property type="molecule type" value="Genomic_DNA"/>
</dbReference>
<proteinExistence type="predicted"/>
<sequence length="114" mass="12638">MQPTPDRLGERGPIIENLFNVTLVPGSFIGAQYWDPIHGLRWLDLFGAFGVSSVAGGAFNLEVFLTYRLPRPKRVECSSLGPTSFKTIPELHRKGSDKSNNVTVEFPDADSFNK</sequence>
<evidence type="ECO:0000256" key="2">
    <source>
        <dbReference type="SAM" id="Phobius"/>
    </source>
</evidence>
<keyword evidence="2" id="KW-1133">Transmembrane helix</keyword>
<feature type="region of interest" description="Disordered" evidence="1">
    <location>
        <begin position="91"/>
        <end position="114"/>
    </location>
</feature>
<feature type="transmembrane region" description="Helical" evidence="2">
    <location>
        <begin position="45"/>
        <end position="65"/>
    </location>
</feature>
<keyword evidence="2" id="KW-0472">Membrane</keyword>